<dbReference type="VEuPathDB" id="AmoebaDB:EHI5A_102480"/>
<dbReference type="AlphaFoldDB" id="M2S4X0"/>
<organism evidence="1 2">
    <name type="scientific">Entamoeba histolytica KU27</name>
    <dbReference type="NCBI Taxonomy" id="885311"/>
    <lineage>
        <taxon>Eukaryota</taxon>
        <taxon>Amoebozoa</taxon>
        <taxon>Evosea</taxon>
        <taxon>Archamoebae</taxon>
        <taxon>Mastigamoebida</taxon>
        <taxon>Entamoebidae</taxon>
        <taxon>Entamoeba</taxon>
    </lineage>
</organism>
<dbReference type="Proteomes" id="UP000011755">
    <property type="component" value="Unassembled WGS sequence"/>
</dbReference>
<evidence type="ECO:0000313" key="1">
    <source>
        <dbReference type="EMBL" id="EMD45937.1"/>
    </source>
</evidence>
<accession>M2S4X0</accession>
<evidence type="ECO:0000313" key="2">
    <source>
        <dbReference type="Proteomes" id="UP000011755"/>
    </source>
</evidence>
<protein>
    <submittedName>
        <fullName evidence="1">Uncharacterized protein</fullName>
    </submittedName>
</protein>
<reference evidence="1 2" key="1">
    <citation type="submission" date="2013-02" db="EMBL/GenBank/DDBJ databases">
        <authorList>
            <person name="Hannick L."/>
            <person name="Zafar N."/>
            <person name="Lorenzi H."/>
            <person name="Ali I.A."/>
            <person name="Petri W.P."/>
            <person name="Caler E."/>
        </authorList>
    </citation>
    <scope>NUCLEOTIDE SEQUENCE [LARGE SCALE GENOMIC DNA]</scope>
    <source>
        <strain evidence="1 2">KU27</strain>
    </source>
</reference>
<name>M2S4X0_ENTHI</name>
<dbReference type="EMBL" id="KB444670">
    <property type="protein sequence ID" value="EMD45937.1"/>
    <property type="molecule type" value="Genomic_DNA"/>
</dbReference>
<sequence length="82" mass="9804">MNSPRTNDKVDLIVIPSGHVITVDLIVEGVDKNNDIEEYDSEDYEYYYNLENDSFEYDDYLDDHNLDDYLDDYIDDYIDNFN</sequence>
<gene>
    <name evidence="1" type="ORF">EHI5A_102480</name>
</gene>
<proteinExistence type="predicted"/>